<dbReference type="GO" id="GO:0007155">
    <property type="term" value="P:cell adhesion"/>
    <property type="evidence" value="ECO:0007669"/>
    <property type="project" value="InterPro"/>
</dbReference>
<evidence type="ECO:0008006" key="5">
    <source>
        <dbReference type="Google" id="ProtNLM"/>
    </source>
</evidence>
<evidence type="ECO:0000256" key="1">
    <source>
        <dbReference type="ARBA" id="ARBA00004370"/>
    </source>
</evidence>
<accession>A0A1S8WQQ5</accession>
<sequence length="73" mass="8085">MNASLDQLEKQSHFLRLSIRLVDINDNAPRFQAPTKQIFVSEGIKVGTRLQLPLAEDADSEDYGIVRAKSAAS</sequence>
<dbReference type="PROSITE" id="PS00232">
    <property type="entry name" value="CADHERIN_1"/>
    <property type="match status" value="1"/>
</dbReference>
<dbReference type="Gene3D" id="2.60.40.60">
    <property type="entry name" value="Cadherins"/>
    <property type="match status" value="1"/>
</dbReference>
<dbReference type="SUPFAM" id="SSF49313">
    <property type="entry name" value="Cadherin-like"/>
    <property type="match status" value="1"/>
</dbReference>
<gene>
    <name evidence="3" type="ORF">X801_07363</name>
</gene>
<dbReference type="Proteomes" id="UP000243686">
    <property type="component" value="Unassembled WGS sequence"/>
</dbReference>
<evidence type="ECO:0000313" key="4">
    <source>
        <dbReference type="Proteomes" id="UP000243686"/>
    </source>
</evidence>
<dbReference type="GO" id="GO:0005509">
    <property type="term" value="F:calcium ion binding"/>
    <property type="evidence" value="ECO:0007669"/>
    <property type="project" value="InterPro"/>
</dbReference>
<proteinExistence type="predicted"/>
<dbReference type="EMBL" id="KV896459">
    <property type="protein sequence ID" value="OON16810.1"/>
    <property type="molecule type" value="Genomic_DNA"/>
</dbReference>
<reference evidence="3 4" key="1">
    <citation type="submission" date="2015-03" db="EMBL/GenBank/DDBJ databases">
        <title>Draft genome of the nematode, Opisthorchis viverrini.</title>
        <authorList>
            <person name="Mitreva M."/>
        </authorList>
    </citation>
    <scope>NUCLEOTIDE SEQUENCE [LARGE SCALE GENOMIC DNA]</scope>
    <source>
        <strain evidence="3">Khon Kaen</strain>
    </source>
</reference>
<keyword evidence="2" id="KW-0472">Membrane</keyword>
<protein>
    <recommendedName>
        <fullName evidence="5">Cadherin domain-containing protein</fullName>
    </recommendedName>
</protein>
<evidence type="ECO:0000313" key="3">
    <source>
        <dbReference type="EMBL" id="OON16810.1"/>
    </source>
</evidence>
<comment type="subcellular location">
    <subcellularLocation>
        <location evidence="1">Membrane</location>
    </subcellularLocation>
</comment>
<organism evidence="3 4">
    <name type="scientific">Opisthorchis viverrini</name>
    <name type="common">Southeast Asian liver fluke</name>
    <dbReference type="NCBI Taxonomy" id="6198"/>
    <lineage>
        <taxon>Eukaryota</taxon>
        <taxon>Metazoa</taxon>
        <taxon>Spiralia</taxon>
        <taxon>Lophotrochozoa</taxon>
        <taxon>Platyhelminthes</taxon>
        <taxon>Trematoda</taxon>
        <taxon>Digenea</taxon>
        <taxon>Opisthorchiida</taxon>
        <taxon>Opisthorchiata</taxon>
        <taxon>Opisthorchiidae</taxon>
        <taxon>Opisthorchis</taxon>
    </lineage>
</organism>
<dbReference type="InterPro" id="IPR020894">
    <property type="entry name" value="Cadherin_CS"/>
</dbReference>
<dbReference type="InterPro" id="IPR015919">
    <property type="entry name" value="Cadherin-like_sf"/>
</dbReference>
<keyword evidence="4" id="KW-1185">Reference proteome</keyword>
<evidence type="ECO:0000256" key="2">
    <source>
        <dbReference type="ARBA" id="ARBA00023136"/>
    </source>
</evidence>
<dbReference type="GO" id="GO:0005886">
    <property type="term" value="C:plasma membrane"/>
    <property type="evidence" value="ECO:0007669"/>
    <property type="project" value="InterPro"/>
</dbReference>
<dbReference type="AlphaFoldDB" id="A0A1S8WQQ5"/>
<name>A0A1S8WQQ5_OPIVI</name>